<organism evidence="1 2">
    <name type="scientific">Blattamonas nauphoetae</name>
    <dbReference type="NCBI Taxonomy" id="2049346"/>
    <lineage>
        <taxon>Eukaryota</taxon>
        <taxon>Metamonada</taxon>
        <taxon>Preaxostyla</taxon>
        <taxon>Oxymonadida</taxon>
        <taxon>Blattamonas</taxon>
    </lineage>
</organism>
<sequence length="490" mass="56201">MLQRTSRDHIPQDRTTSPKLTSALIKLVCHPSNTLQTVALAFIDIGLRTSSCGYLLAKVAPVLSLSSSIKRERIRLGSSTLWDIFTPSQLHHADAILEAFKTFTNELDEGFVKHVWSDWFPGFIDAVAPSKLPFTADFESLHDQLIHMMSSRIYKIRQSADSTKDEHSQRELDELFKSFYIPTRDYIIHLSLNPFALVTLFRNSPILSFLERLFQPDSKHSLDKHFREDAKKVMDASALALSSPPFILTSQLVCRLTDDEIINIVDRIVALLESDSPLDDDTILRIRTVYYNHLSGVYLPDLFRKAGRSTEQYFHTFKCLSLPINCLNLSPISCLLHRKQKQRQPTFDEWNEVDLEAISTRHSSFVTHIVPQISPCAKRLNQSQLERLIVPSIDILSEYYFHRGSSDYVDKTNFLACESCLDIFIHPTRSSGRERADTKKHRRTVPHFLEEGLQDALEFMFVRKKSEDTLKCPVARVNRMMLSHGSNVGY</sequence>
<keyword evidence="2" id="KW-1185">Reference proteome</keyword>
<dbReference type="EMBL" id="JARBJD010000824">
    <property type="protein sequence ID" value="KAK2939859.1"/>
    <property type="molecule type" value="Genomic_DNA"/>
</dbReference>
<dbReference type="Proteomes" id="UP001281761">
    <property type="component" value="Unassembled WGS sequence"/>
</dbReference>
<accession>A0ABQ9WK65</accession>
<gene>
    <name evidence="1" type="ORF">BLNAU_25233</name>
</gene>
<reference evidence="1 2" key="1">
    <citation type="journal article" date="2022" name="bioRxiv">
        <title>Genomics of Preaxostyla Flagellates Illuminates Evolutionary Transitions and the Path Towards Mitochondrial Loss.</title>
        <authorList>
            <person name="Novak L.V.F."/>
            <person name="Treitli S.C."/>
            <person name="Pyrih J."/>
            <person name="Halakuc P."/>
            <person name="Pipaliya S.V."/>
            <person name="Vacek V."/>
            <person name="Brzon O."/>
            <person name="Soukal P."/>
            <person name="Eme L."/>
            <person name="Dacks J.B."/>
            <person name="Karnkowska A."/>
            <person name="Elias M."/>
            <person name="Hampl V."/>
        </authorList>
    </citation>
    <scope>NUCLEOTIDE SEQUENCE [LARGE SCALE GENOMIC DNA]</scope>
    <source>
        <strain evidence="1">NAU3</strain>
        <tissue evidence="1">Gut</tissue>
    </source>
</reference>
<protein>
    <submittedName>
        <fullName evidence="1">Uncharacterized protein</fullName>
    </submittedName>
</protein>
<evidence type="ECO:0000313" key="1">
    <source>
        <dbReference type="EMBL" id="KAK2939859.1"/>
    </source>
</evidence>
<comment type="caution">
    <text evidence="1">The sequence shown here is derived from an EMBL/GenBank/DDBJ whole genome shotgun (WGS) entry which is preliminary data.</text>
</comment>
<evidence type="ECO:0000313" key="2">
    <source>
        <dbReference type="Proteomes" id="UP001281761"/>
    </source>
</evidence>
<proteinExistence type="predicted"/>
<name>A0ABQ9WK65_9EUKA</name>